<organism evidence="4 5">
    <name type="scientific">Pseudidiomarina halophila</name>
    <dbReference type="NCBI Taxonomy" id="1449799"/>
    <lineage>
        <taxon>Bacteria</taxon>
        <taxon>Pseudomonadati</taxon>
        <taxon>Pseudomonadota</taxon>
        <taxon>Gammaproteobacteria</taxon>
        <taxon>Alteromonadales</taxon>
        <taxon>Idiomarinaceae</taxon>
        <taxon>Pseudidiomarina</taxon>
    </lineage>
</organism>
<dbReference type="GO" id="GO:0005524">
    <property type="term" value="F:ATP binding"/>
    <property type="evidence" value="ECO:0007669"/>
    <property type="project" value="UniProtKB-UniRule"/>
</dbReference>
<evidence type="ECO:0000256" key="2">
    <source>
        <dbReference type="ARBA" id="ARBA00022840"/>
    </source>
</evidence>
<dbReference type="PANTHER" id="PTHR12169:SF6">
    <property type="entry name" value="AFG1-LIKE ATPASE"/>
    <property type="match status" value="1"/>
</dbReference>
<dbReference type="InterPro" id="IPR030870">
    <property type="entry name" value="ZapE"/>
</dbReference>
<proteinExistence type="inferred from homology"/>
<dbReference type="InterPro" id="IPR027417">
    <property type="entry name" value="P-loop_NTPase"/>
</dbReference>
<feature type="binding site" evidence="3">
    <location>
        <begin position="82"/>
        <end position="89"/>
    </location>
    <ligand>
        <name>ATP</name>
        <dbReference type="ChEBI" id="CHEBI:30616"/>
    </ligand>
</feature>
<evidence type="ECO:0000313" key="4">
    <source>
        <dbReference type="EMBL" id="RUO53013.1"/>
    </source>
</evidence>
<protein>
    <recommendedName>
        <fullName evidence="3">Cell division protein ZapE</fullName>
    </recommendedName>
    <alternativeName>
        <fullName evidence="3">Z ring-associated protein ZapE</fullName>
    </alternativeName>
</protein>
<comment type="function">
    <text evidence="3">Reduces the stability of FtsZ polymers in the presence of ATP.</text>
</comment>
<accession>A0A432XWH1</accession>
<keyword evidence="3" id="KW-0963">Cytoplasm</keyword>
<dbReference type="RefSeq" id="WP_126763670.1">
    <property type="nucleotide sequence ID" value="NZ_JBHLTZ010000012.1"/>
</dbReference>
<reference evidence="5" key="1">
    <citation type="journal article" date="2018" name="Front. Microbiol.">
        <title>Genome-Based Analysis Reveals the Taxonomy and Diversity of the Family Idiomarinaceae.</title>
        <authorList>
            <person name="Liu Y."/>
            <person name="Lai Q."/>
            <person name="Shao Z."/>
        </authorList>
    </citation>
    <scope>NUCLEOTIDE SEQUENCE [LARGE SCALE GENOMIC DNA]</scope>
    <source>
        <strain evidence="5">BH195</strain>
    </source>
</reference>
<keyword evidence="3 4" id="KW-0132">Cell division</keyword>
<dbReference type="GO" id="GO:0051301">
    <property type="term" value="P:cell division"/>
    <property type="evidence" value="ECO:0007669"/>
    <property type="project" value="UniProtKB-UniRule"/>
</dbReference>
<sequence>MQNRVEVVVTTQNITPLIKYEADLATGGFSPDAAQRRAVEALQRLYDDLISYRAQQKSSLLYKLKSVFGATKPAPKGLYFWGGVGRGKTYLVDTFYETLPFEEKLRVHFHRFMHRVHKELKELKGQSDPLPIIADKLASETQVICFDEFFVQDITDAMILGTLMQELFSRGVVLVATSNIVPDDLYRNGLQRQRFLPAIALIKEHCEVINVDSGIDYRLRTLSKAEIYHSPLDATADANLKRYFTELAPDHCSRNTDGTIRINGRDIPVRLECDDVVLFDFEAICGGPRSQNDYIELAHLYHAVLISNVPQLGANKDDAARRFLALVDEFYERRVKLILSAAVPLEDIYAEGKLEFEFRRCISRLQEMQSHDYLAQAHKP</sequence>
<dbReference type="GO" id="GO:0005737">
    <property type="term" value="C:cytoplasm"/>
    <property type="evidence" value="ECO:0007669"/>
    <property type="project" value="UniProtKB-SubCell"/>
</dbReference>
<dbReference type="Proteomes" id="UP000287198">
    <property type="component" value="Unassembled WGS sequence"/>
</dbReference>
<keyword evidence="2 3" id="KW-0067">ATP-binding</keyword>
<dbReference type="EMBL" id="PIPW01000002">
    <property type="protein sequence ID" value="RUO53013.1"/>
    <property type="molecule type" value="Genomic_DNA"/>
</dbReference>
<dbReference type="Pfam" id="PF03969">
    <property type="entry name" value="AFG1_ATPase"/>
    <property type="match status" value="1"/>
</dbReference>
<dbReference type="GO" id="GO:0016887">
    <property type="term" value="F:ATP hydrolysis activity"/>
    <property type="evidence" value="ECO:0007669"/>
    <property type="project" value="UniProtKB-UniRule"/>
</dbReference>
<evidence type="ECO:0000256" key="1">
    <source>
        <dbReference type="ARBA" id="ARBA00022741"/>
    </source>
</evidence>
<keyword evidence="1 3" id="KW-0547">Nucleotide-binding</keyword>
<dbReference type="HAMAP" id="MF_01919">
    <property type="entry name" value="ZapE"/>
    <property type="match status" value="1"/>
</dbReference>
<keyword evidence="3" id="KW-0378">Hydrolase</keyword>
<keyword evidence="5" id="KW-1185">Reference proteome</keyword>
<evidence type="ECO:0000256" key="3">
    <source>
        <dbReference type="HAMAP-Rule" id="MF_01919"/>
    </source>
</evidence>
<gene>
    <name evidence="3" type="primary">zapE</name>
    <name evidence="4" type="ORF">CWI69_08265</name>
</gene>
<keyword evidence="3" id="KW-0131">Cell cycle</keyword>
<dbReference type="PANTHER" id="PTHR12169">
    <property type="entry name" value="ATPASE N2B"/>
    <property type="match status" value="1"/>
</dbReference>
<comment type="subunit">
    <text evidence="3">Interacts with FtsZ.</text>
</comment>
<dbReference type="NCBIfam" id="NF040713">
    <property type="entry name" value="ZapE"/>
    <property type="match status" value="1"/>
</dbReference>
<comment type="subcellular location">
    <subcellularLocation>
        <location evidence="3">Cytoplasm</location>
    </subcellularLocation>
</comment>
<evidence type="ECO:0000313" key="5">
    <source>
        <dbReference type="Proteomes" id="UP000287198"/>
    </source>
</evidence>
<comment type="similarity">
    <text evidence="3">Belongs to the AFG1 ATPase family. ZapE subfamily.</text>
</comment>
<dbReference type="OrthoDB" id="9774491at2"/>
<name>A0A432XWH1_9GAMM</name>
<dbReference type="Gene3D" id="3.40.50.300">
    <property type="entry name" value="P-loop containing nucleotide triphosphate hydrolases"/>
    <property type="match status" value="1"/>
</dbReference>
<dbReference type="SUPFAM" id="SSF52540">
    <property type="entry name" value="P-loop containing nucleoside triphosphate hydrolases"/>
    <property type="match status" value="1"/>
</dbReference>
<dbReference type="AlphaFoldDB" id="A0A432XWH1"/>
<dbReference type="InterPro" id="IPR005654">
    <property type="entry name" value="ATPase_AFG1-like"/>
</dbReference>
<dbReference type="GO" id="GO:0032153">
    <property type="term" value="C:cell division site"/>
    <property type="evidence" value="ECO:0007669"/>
    <property type="project" value="TreeGrafter"/>
</dbReference>
<comment type="caution">
    <text evidence="4">The sequence shown here is derived from an EMBL/GenBank/DDBJ whole genome shotgun (WGS) entry which is preliminary data.</text>
</comment>